<keyword evidence="6 7" id="KW-0961">Cell wall biogenesis/degradation</keyword>
<name>A0ABW4DZ61_9RHOB</name>
<dbReference type="Proteomes" id="UP001597302">
    <property type="component" value="Unassembled WGS sequence"/>
</dbReference>
<evidence type="ECO:0000256" key="1">
    <source>
        <dbReference type="ARBA" id="ARBA00004752"/>
    </source>
</evidence>
<dbReference type="Gene3D" id="1.10.101.10">
    <property type="entry name" value="PGBD-like superfamily/PGBD"/>
    <property type="match status" value="1"/>
</dbReference>
<feature type="signal peptide" evidence="8">
    <location>
        <begin position="1"/>
        <end position="21"/>
    </location>
</feature>
<keyword evidence="11" id="KW-1185">Reference proteome</keyword>
<feature type="active site" description="Nucleophile" evidence="7">
    <location>
        <position position="454"/>
    </location>
</feature>
<dbReference type="Pfam" id="PF03734">
    <property type="entry name" value="YkuD"/>
    <property type="match status" value="1"/>
</dbReference>
<evidence type="ECO:0000256" key="4">
    <source>
        <dbReference type="ARBA" id="ARBA00022960"/>
    </source>
</evidence>
<dbReference type="CDD" id="cd16913">
    <property type="entry name" value="YkuD_like"/>
    <property type="match status" value="1"/>
</dbReference>
<sequence>MAVRRLSGVLVLMVAAFGQLAGPVHAQEPAGSLAVAVSPRLQFTPDQMALAMAVAGDADLAAFYGDNGLQPVFLGPQGAARRAALHGAVAGMPRHGIPVARYPLPVATAPALTLQAELAHARMAARMLRDLTGGVLSPSRVDPEIKRQPSRNAVPGLLAQFQASEDPATVLAGAAPDHPAYLALQAALNGRADLAVPADLPRIPDGLWRPGMRDPALAALRARLAAIGFEAAAGDAAAYDPILTQAVARYQQAAGLPDDGIAGPRTIAALNGDGGTADDRRTRAILVAMERLRWMAGDDLGRRHVWVNIPEFSTTIIQDGAEAFRTRSVMGKDTPEMRTPEFSEMMANVVVNPSWNVPRSITVRDYLPKLQANRHAVSHLDVVDGSGRVLARDGIDFARYTAANFPFRLRQKPSDDNALGIVKFIFPNRWNIYLHDTPSKHLFANRVRADSNGCIRIGDPVDLAHALLSEQTADPAALFRRALDSGRETWLTLKPAVPVHLVYFTAWPGADGQVRLFDDIYGRDARLWQALEAEGFGPSAM</sequence>
<reference evidence="11" key="1">
    <citation type="journal article" date="2019" name="Int. J. Syst. Evol. Microbiol.">
        <title>The Global Catalogue of Microorganisms (GCM) 10K type strain sequencing project: providing services to taxonomists for standard genome sequencing and annotation.</title>
        <authorList>
            <consortium name="The Broad Institute Genomics Platform"/>
            <consortium name="The Broad Institute Genome Sequencing Center for Infectious Disease"/>
            <person name="Wu L."/>
            <person name="Ma J."/>
        </authorList>
    </citation>
    <scope>NUCLEOTIDE SEQUENCE [LARGE SCALE GENOMIC DNA]</scope>
    <source>
        <strain evidence="11">CCM 8875</strain>
    </source>
</reference>
<evidence type="ECO:0000313" key="11">
    <source>
        <dbReference type="Proteomes" id="UP001597302"/>
    </source>
</evidence>
<dbReference type="Gene3D" id="2.40.440.10">
    <property type="entry name" value="L,D-transpeptidase catalytic domain-like"/>
    <property type="match status" value="1"/>
</dbReference>
<evidence type="ECO:0000256" key="3">
    <source>
        <dbReference type="ARBA" id="ARBA00022679"/>
    </source>
</evidence>
<keyword evidence="3" id="KW-0808">Transferase</keyword>
<evidence type="ECO:0000313" key="10">
    <source>
        <dbReference type="EMBL" id="MFD1481721.1"/>
    </source>
</evidence>
<dbReference type="Pfam" id="PF01471">
    <property type="entry name" value="PG_binding_1"/>
    <property type="match status" value="1"/>
</dbReference>
<dbReference type="PANTHER" id="PTHR41533">
    <property type="entry name" value="L,D-TRANSPEPTIDASE HI_1667-RELATED"/>
    <property type="match status" value="1"/>
</dbReference>
<dbReference type="Pfam" id="PF20142">
    <property type="entry name" value="Scaffold"/>
    <property type="match status" value="1"/>
</dbReference>
<proteinExistence type="inferred from homology"/>
<feature type="domain" description="L,D-TPase catalytic" evidence="9">
    <location>
        <begin position="303"/>
        <end position="479"/>
    </location>
</feature>
<dbReference type="InterPro" id="IPR005490">
    <property type="entry name" value="LD_TPept_cat_dom"/>
</dbReference>
<dbReference type="InterPro" id="IPR002477">
    <property type="entry name" value="Peptidoglycan-bd-like"/>
</dbReference>
<keyword evidence="4 7" id="KW-0133">Cell shape</keyword>
<dbReference type="InterPro" id="IPR052905">
    <property type="entry name" value="LD-transpeptidase_YkuD-like"/>
</dbReference>
<dbReference type="PROSITE" id="PS52029">
    <property type="entry name" value="LD_TPASE"/>
    <property type="match status" value="1"/>
</dbReference>
<organism evidence="10 11">
    <name type="scientific">Paracoccus nototheniae</name>
    <dbReference type="NCBI Taxonomy" id="2489002"/>
    <lineage>
        <taxon>Bacteria</taxon>
        <taxon>Pseudomonadati</taxon>
        <taxon>Pseudomonadota</taxon>
        <taxon>Alphaproteobacteria</taxon>
        <taxon>Rhodobacterales</taxon>
        <taxon>Paracoccaceae</taxon>
        <taxon>Paracoccus</taxon>
    </lineage>
</organism>
<feature type="active site" description="Proton donor/acceptor" evidence="7">
    <location>
        <position position="435"/>
    </location>
</feature>
<gene>
    <name evidence="10" type="ORF">ACFQ5P_10475</name>
</gene>
<dbReference type="SUPFAM" id="SSF141523">
    <property type="entry name" value="L,D-transpeptidase catalytic domain-like"/>
    <property type="match status" value="1"/>
</dbReference>
<dbReference type="SUPFAM" id="SSF47090">
    <property type="entry name" value="PGBD-like"/>
    <property type="match status" value="1"/>
</dbReference>
<dbReference type="EMBL" id="JBHTOQ010000022">
    <property type="protein sequence ID" value="MFD1481721.1"/>
    <property type="molecule type" value="Genomic_DNA"/>
</dbReference>
<feature type="chain" id="PRO_5045379363" evidence="8">
    <location>
        <begin position="22"/>
        <end position="541"/>
    </location>
</feature>
<evidence type="ECO:0000256" key="2">
    <source>
        <dbReference type="ARBA" id="ARBA00005992"/>
    </source>
</evidence>
<dbReference type="InterPro" id="IPR036366">
    <property type="entry name" value="PGBDSf"/>
</dbReference>
<comment type="caution">
    <text evidence="10">The sequence shown here is derived from an EMBL/GenBank/DDBJ whole genome shotgun (WGS) entry which is preliminary data.</text>
</comment>
<dbReference type="InterPro" id="IPR045380">
    <property type="entry name" value="LD_TPept_scaffold_dom"/>
</dbReference>
<protein>
    <submittedName>
        <fullName evidence="10">Murein L,D-transpeptidase</fullName>
    </submittedName>
</protein>
<keyword evidence="8" id="KW-0732">Signal</keyword>
<dbReference type="RefSeq" id="WP_131574521.1">
    <property type="nucleotide sequence ID" value="NZ_CBCSAJ010000024.1"/>
</dbReference>
<dbReference type="InterPro" id="IPR036365">
    <property type="entry name" value="PGBD-like_sf"/>
</dbReference>
<dbReference type="InterPro" id="IPR038063">
    <property type="entry name" value="Transpep_catalytic_dom"/>
</dbReference>
<dbReference type="PANTHER" id="PTHR41533:SF2">
    <property type="entry name" value="BLR7131 PROTEIN"/>
    <property type="match status" value="1"/>
</dbReference>
<evidence type="ECO:0000256" key="5">
    <source>
        <dbReference type="ARBA" id="ARBA00022984"/>
    </source>
</evidence>
<evidence type="ECO:0000256" key="8">
    <source>
        <dbReference type="SAM" id="SignalP"/>
    </source>
</evidence>
<comment type="pathway">
    <text evidence="1 7">Cell wall biogenesis; peptidoglycan biosynthesis.</text>
</comment>
<keyword evidence="5 7" id="KW-0573">Peptidoglycan synthesis</keyword>
<evidence type="ECO:0000256" key="7">
    <source>
        <dbReference type="PROSITE-ProRule" id="PRU01373"/>
    </source>
</evidence>
<comment type="similarity">
    <text evidence="2">Belongs to the YkuD family.</text>
</comment>
<accession>A0ABW4DZ61</accession>
<evidence type="ECO:0000256" key="6">
    <source>
        <dbReference type="ARBA" id="ARBA00023316"/>
    </source>
</evidence>
<evidence type="ECO:0000259" key="9">
    <source>
        <dbReference type="PROSITE" id="PS52029"/>
    </source>
</evidence>